<dbReference type="Gene3D" id="3.40.50.300">
    <property type="entry name" value="P-loop containing nucleotide triphosphate hydrolases"/>
    <property type="match status" value="1"/>
</dbReference>
<feature type="coiled-coil region" evidence="16">
    <location>
        <begin position="337"/>
        <end position="386"/>
    </location>
</feature>
<dbReference type="InterPro" id="IPR025669">
    <property type="entry name" value="AAA_dom"/>
</dbReference>
<keyword evidence="16" id="KW-0175">Coiled coil</keyword>
<dbReference type="InterPro" id="IPR027417">
    <property type="entry name" value="P-loop_NTPase"/>
</dbReference>
<dbReference type="RefSeq" id="WP_182109780.1">
    <property type="nucleotide sequence ID" value="NZ_JACFYF010000011.1"/>
</dbReference>
<dbReference type="Pfam" id="PF13614">
    <property type="entry name" value="AAA_31"/>
    <property type="match status" value="1"/>
</dbReference>
<feature type="domain" description="Tyrosine-protein kinase G-rich" evidence="20">
    <location>
        <begin position="400"/>
        <end position="470"/>
    </location>
</feature>
<name>A0A7W2FT74_9VIBR</name>
<feature type="domain" description="Polysaccharide chain length determinant N-terminal" evidence="18">
    <location>
        <begin position="14"/>
        <end position="106"/>
    </location>
</feature>
<evidence type="ECO:0000256" key="8">
    <source>
        <dbReference type="ARBA" id="ARBA00022692"/>
    </source>
</evidence>
<evidence type="ECO:0000256" key="4">
    <source>
        <dbReference type="ARBA" id="ARBA00011903"/>
    </source>
</evidence>
<evidence type="ECO:0000256" key="14">
    <source>
        <dbReference type="ARBA" id="ARBA00023137"/>
    </source>
</evidence>
<evidence type="ECO:0000256" key="11">
    <source>
        <dbReference type="ARBA" id="ARBA00022840"/>
    </source>
</evidence>
<dbReference type="GO" id="GO:0004715">
    <property type="term" value="F:non-membrane spanning protein tyrosine kinase activity"/>
    <property type="evidence" value="ECO:0007669"/>
    <property type="project" value="UniProtKB-EC"/>
</dbReference>
<dbReference type="InterPro" id="IPR050445">
    <property type="entry name" value="Bact_polysacc_biosynth/exp"/>
</dbReference>
<evidence type="ECO:0000313" key="21">
    <source>
        <dbReference type="EMBL" id="MBA5763770.1"/>
    </source>
</evidence>
<reference evidence="21 22" key="1">
    <citation type="submission" date="2020-07" db="EMBL/GenBank/DDBJ databases">
        <title>Vibrio marinisediminis sp. nov., isolated from marine sediment.</title>
        <authorList>
            <person name="Ji X."/>
        </authorList>
    </citation>
    <scope>NUCLEOTIDE SEQUENCE [LARGE SCALE GENOMIC DNA]</scope>
    <source>
        <strain evidence="21 22">404</strain>
    </source>
</reference>
<keyword evidence="8 17" id="KW-0812">Transmembrane</keyword>
<dbReference type="NCBIfam" id="TIGR01007">
    <property type="entry name" value="eps_fam"/>
    <property type="match status" value="1"/>
</dbReference>
<dbReference type="Proteomes" id="UP000571701">
    <property type="component" value="Unassembled WGS sequence"/>
</dbReference>
<evidence type="ECO:0000256" key="17">
    <source>
        <dbReference type="SAM" id="Phobius"/>
    </source>
</evidence>
<feature type="transmembrane region" description="Helical" evidence="17">
    <location>
        <begin position="29"/>
        <end position="48"/>
    </location>
</feature>
<evidence type="ECO:0000256" key="12">
    <source>
        <dbReference type="ARBA" id="ARBA00022989"/>
    </source>
</evidence>
<evidence type="ECO:0000256" key="5">
    <source>
        <dbReference type="ARBA" id="ARBA00022475"/>
    </source>
</evidence>
<evidence type="ECO:0000259" key="19">
    <source>
        <dbReference type="Pfam" id="PF13614"/>
    </source>
</evidence>
<evidence type="ECO:0000256" key="16">
    <source>
        <dbReference type="SAM" id="Coils"/>
    </source>
</evidence>
<gene>
    <name evidence="21" type="ORF">H2O73_15505</name>
</gene>
<keyword evidence="14" id="KW-0829">Tyrosine-protein kinase</keyword>
<keyword evidence="6" id="KW-0997">Cell inner membrane</keyword>
<dbReference type="Pfam" id="PF13807">
    <property type="entry name" value="GNVR"/>
    <property type="match status" value="1"/>
</dbReference>
<evidence type="ECO:0000259" key="18">
    <source>
        <dbReference type="Pfam" id="PF02706"/>
    </source>
</evidence>
<keyword evidence="22" id="KW-1185">Reference proteome</keyword>
<accession>A0A7W2FT74</accession>
<dbReference type="PANTHER" id="PTHR32309:SF13">
    <property type="entry name" value="FERRIC ENTEROBACTIN TRANSPORT PROTEIN FEPE"/>
    <property type="match status" value="1"/>
</dbReference>
<comment type="caution">
    <text evidence="21">The sequence shown here is derived from an EMBL/GenBank/DDBJ whole genome shotgun (WGS) entry which is preliminary data.</text>
</comment>
<dbReference type="GO" id="GO:0005524">
    <property type="term" value="F:ATP binding"/>
    <property type="evidence" value="ECO:0007669"/>
    <property type="project" value="UniProtKB-KW"/>
</dbReference>
<keyword evidence="7" id="KW-0808">Transferase</keyword>
<keyword evidence="12 17" id="KW-1133">Transmembrane helix</keyword>
<comment type="catalytic activity">
    <reaction evidence="15">
        <text>L-tyrosyl-[protein] + ATP = O-phospho-L-tyrosyl-[protein] + ADP + H(+)</text>
        <dbReference type="Rhea" id="RHEA:10596"/>
        <dbReference type="Rhea" id="RHEA-COMP:10136"/>
        <dbReference type="Rhea" id="RHEA-COMP:20101"/>
        <dbReference type="ChEBI" id="CHEBI:15378"/>
        <dbReference type="ChEBI" id="CHEBI:30616"/>
        <dbReference type="ChEBI" id="CHEBI:46858"/>
        <dbReference type="ChEBI" id="CHEBI:61978"/>
        <dbReference type="ChEBI" id="CHEBI:456216"/>
        <dbReference type="EC" id="2.7.10.2"/>
    </reaction>
</comment>
<evidence type="ECO:0000313" key="22">
    <source>
        <dbReference type="Proteomes" id="UP000571701"/>
    </source>
</evidence>
<dbReference type="AlphaFoldDB" id="A0A7W2FT74"/>
<dbReference type="GO" id="GO:0005886">
    <property type="term" value="C:plasma membrane"/>
    <property type="evidence" value="ECO:0007669"/>
    <property type="project" value="UniProtKB-SubCell"/>
</dbReference>
<dbReference type="PANTHER" id="PTHR32309">
    <property type="entry name" value="TYROSINE-PROTEIN KINASE"/>
    <property type="match status" value="1"/>
</dbReference>
<dbReference type="InterPro" id="IPR003856">
    <property type="entry name" value="LPS_length_determ_N"/>
</dbReference>
<dbReference type="InterPro" id="IPR005702">
    <property type="entry name" value="Wzc-like_C"/>
</dbReference>
<dbReference type="SUPFAM" id="SSF52540">
    <property type="entry name" value="P-loop containing nucleoside triphosphate hydrolases"/>
    <property type="match status" value="1"/>
</dbReference>
<evidence type="ECO:0000256" key="15">
    <source>
        <dbReference type="ARBA" id="ARBA00051245"/>
    </source>
</evidence>
<evidence type="ECO:0000259" key="20">
    <source>
        <dbReference type="Pfam" id="PF13807"/>
    </source>
</evidence>
<dbReference type="EC" id="2.7.10.2" evidence="4"/>
<keyword evidence="5" id="KW-1003">Cell membrane</keyword>
<evidence type="ECO:0000256" key="1">
    <source>
        <dbReference type="ARBA" id="ARBA00004429"/>
    </source>
</evidence>
<sequence>MKLLSENKQATEGDSVDFGKYIVLLKKNWFKMALFTTLITAISVLFALSIKPVYQATATLLIESNTTKAVSIEEVVGIDSTQQEYYLTQFEILKSRTIAERVINKLELENLPEFNPYLAPQTSLFSSIKESLFSLAMFKSEQQAAAPSAEKIAEQTRHAVLSRFNSKLSISPIRKTQLVRITFESLDPQLAANIANAIGEAFIMEGLDARLDATQHASSWLSGRMAQLQEQLKQSENALIEFLAQEKLVDDSGIDVQASTVINDLILRLSEVTDKRIQLESAYSTLNTGAAFSSASASSVPEISKHPQIIHLHALLADAKRDQSELSKTYGPKHEKMIAVTATLGNLQAQLEQLINQLVGGIGKELQTARSQERLLSRELDKKKQEFQNLTVKKRQYDALVREAETNRNILNIFLNRQKETTATSDFDSRNARFTDQAIAPQYPAKPRKKLIVGFALITSLLIAVSVVLLIELFNNTINSIKHCEEKLGLIPLGGIPKLRNNKNQTLGSDVFFSDKYMSFNESIRSARTALALTNRDNKFVTISSSLPNEGKTTCSINLALAFSKVEKTLLIDCDLRKSAIAERFGHKRYKPGLTNHLLMNTDLEECWIVDERTGLTILPAGMPTQNPQELLSSERFSALLNQLAERFDRIVIDTPPALVVNDCMIVSKITGKVIVVLKASSTRITTLRNTISRFMTNEVQFEGVILNQITESKSNQAYVYGDYINNLDQETQSQQA</sequence>
<evidence type="ECO:0000256" key="3">
    <source>
        <dbReference type="ARBA" id="ARBA00008883"/>
    </source>
</evidence>
<evidence type="ECO:0000256" key="6">
    <source>
        <dbReference type="ARBA" id="ARBA00022519"/>
    </source>
</evidence>
<evidence type="ECO:0000256" key="10">
    <source>
        <dbReference type="ARBA" id="ARBA00022777"/>
    </source>
</evidence>
<dbReference type="Pfam" id="PF02706">
    <property type="entry name" value="Wzz"/>
    <property type="match status" value="1"/>
</dbReference>
<proteinExistence type="inferred from homology"/>
<comment type="subcellular location">
    <subcellularLocation>
        <location evidence="1">Cell inner membrane</location>
        <topology evidence="1">Multi-pass membrane protein</topology>
    </subcellularLocation>
</comment>
<evidence type="ECO:0000256" key="2">
    <source>
        <dbReference type="ARBA" id="ARBA00007316"/>
    </source>
</evidence>
<evidence type="ECO:0000256" key="13">
    <source>
        <dbReference type="ARBA" id="ARBA00023136"/>
    </source>
</evidence>
<keyword evidence="11" id="KW-0067">ATP-binding</keyword>
<dbReference type="EMBL" id="JACFYF010000011">
    <property type="protein sequence ID" value="MBA5763770.1"/>
    <property type="molecule type" value="Genomic_DNA"/>
</dbReference>
<organism evidence="21 22">
    <name type="scientific">Vibrio marinisediminis</name>
    <dbReference type="NCBI Taxonomy" id="2758441"/>
    <lineage>
        <taxon>Bacteria</taxon>
        <taxon>Pseudomonadati</taxon>
        <taxon>Pseudomonadota</taxon>
        <taxon>Gammaproteobacteria</taxon>
        <taxon>Vibrionales</taxon>
        <taxon>Vibrionaceae</taxon>
        <taxon>Vibrio</taxon>
    </lineage>
</organism>
<dbReference type="CDD" id="cd05387">
    <property type="entry name" value="BY-kinase"/>
    <property type="match status" value="1"/>
</dbReference>
<evidence type="ECO:0000256" key="9">
    <source>
        <dbReference type="ARBA" id="ARBA00022741"/>
    </source>
</evidence>
<feature type="domain" description="AAA" evidence="19">
    <location>
        <begin position="551"/>
        <end position="694"/>
    </location>
</feature>
<keyword evidence="10 21" id="KW-0418">Kinase</keyword>
<keyword evidence="9" id="KW-0547">Nucleotide-binding</keyword>
<keyword evidence="13 17" id="KW-0472">Membrane</keyword>
<comment type="similarity">
    <text evidence="2">Belongs to the CpsD/CapB family.</text>
</comment>
<dbReference type="InterPro" id="IPR032807">
    <property type="entry name" value="GNVR"/>
</dbReference>
<protein>
    <recommendedName>
        <fullName evidence="4">non-specific protein-tyrosine kinase</fullName>
        <ecNumber evidence="4">2.7.10.2</ecNumber>
    </recommendedName>
</protein>
<evidence type="ECO:0000256" key="7">
    <source>
        <dbReference type="ARBA" id="ARBA00022679"/>
    </source>
</evidence>
<comment type="similarity">
    <text evidence="3">Belongs to the etk/wzc family.</text>
</comment>
<feature type="transmembrane region" description="Helical" evidence="17">
    <location>
        <begin position="451"/>
        <end position="474"/>
    </location>
</feature>